<dbReference type="AlphaFoldDB" id="A0A9P1JJG7"/>
<dbReference type="KEGG" id="bao:BAMF_2760"/>
<name>A0A9P1JJG7_BACAS</name>
<reference evidence="2" key="2">
    <citation type="journal article" date="2011" name="J. Biotechnol.">
        <title>Genome sequence of B. amyloliquefaciens type strain DSM7(T) reveals differences to plant-associated B. amyloliquefaciens FZB42.</title>
        <authorList>
            <person name="Ruckert C."/>
            <person name="Blom J."/>
            <person name="Chen X."/>
            <person name="Reva O."/>
            <person name="Borriss R."/>
        </authorList>
    </citation>
    <scope>NUCLEOTIDE SEQUENCE [LARGE SCALE GENOMIC DNA]</scope>
    <source>
        <strain evidence="2">DSM 7</strain>
    </source>
</reference>
<dbReference type="Proteomes" id="UP000006562">
    <property type="component" value="Chromosome"/>
</dbReference>
<accession>A0A9P1JJG7</accession>
<evidence type="ECO:0000313" key="2">
    <source>
        <dbReference type="Proteomes" id="UP000006562"/>
    </source>
</evidence>
<keyword evidence="2" id="KW-1185">Reference proteome</keyword>
<organism evidence="1 2">
    <name type="scientific">Bacillus amyloliquefaciens (strain ATCC 23350 / DSM 7 / BCRC 11601 / CCUG 28519 / NBRC 15535 / NRRL B-14393 / F)</name>
    <dbReference type="NCBI Taxonomy" id="692420"/>
    <lineage>
        <taxon>Bacteria</taxon>
        <taxon>Bacillati</taxon>
        <taxon>Bacillota</taxon>
        <taxon>Bacilli</taxon>
        <taxon>Bacillales</taxon>
        <taxon>Bacillaceae</taxon>
        <taxon>Bacillus</taxon>
        <taxon>Bacillus amyloliquefaciens group</taxon>
    </lineage>
</organism>
<reference evidence="1 2" key="1">
    <citation type="journal article" date="2011" name="Int. J. Syst. Evol. Microbiol.">
        <title>Relationship of Bacillus amyloliquefaciens clades associated with strains DSM 7T and FZB42T: a proposal for Bacillus amyloliquefaciens subsp. amyloliquefaciens subsp. nov. and Bacillus amyloliquefaciens subsp. plantarum subsp. nov. based on complete genome sequence comparisons.</title>
        <authorList>
            <person name="Borriss R."/>
            <person name="Chen X.H."/>
            <person name="Rueckert C."/>
            <person name="Blom J."/>
            <person name="Becker A."/>
            <person name="Baumgarth B."/>
            <person name="Fan B."/>
            <person name="Pukall R."/>
            <person name="Schumann P."/>
            <person name="Sproer C."/>
            <person name="Junge H."/>
            <person name="Vater J."/>
            <person name="Puhler A."/>
            <person name="Klenk H.P."/>
        </authorList>
    </citation>
    <scope>NUCLEOTIDE SEQUENCE [LARGE SCALE GENOMIC DNA]</scope>
    <source>
        <strain evidence="2">DSM 7</strain>
    </source>
</reference>
<proteinExistence type="predicted"/>
<gene>
    <name evidence="1" type="primary">yraA</name>
    <name evidence="1" type="ordered locus">BAMF_2760</name>
</gene>
<dbReference type="EMBL" id="FN597644">
    <property type="protein sequence ID" value="CBI43886.1"/>
    <property type="molecule type" value="Genomic_DNA"/>
</dbReference>
<evidence type="ECO:0000313" key="1">
    <source>
        <dbReference type="EMBL" id="CBI43886.1"/>
    </source>
</evidence>
<protein>
    <submittedName>
        <fullName evidence="1">Cysteine proteinase</fullName>
    </submittedName>
</protein>
<sequence>MSKKIAVLVTDQFEDTSPAEAEKEVTGRHGEKVKVDQAISDADEFAAERPDGFTKASAKI</sequence>